<dbReference type="AlphaFoldDB" id="A7EM34"/>
<reference evidence="2" key="1">
    <citation type="journal article" date="2011" name="PLoS Genet.">
        <title>Genomic analysis of the necrotrophic fungal pathogens Sclerotinia sclerotiorum and Botrytis cinerea.</title>
        <authorList>
            <person name="Amselem J."/>
            <person name="Cuomo C.A."/>
            <person name="van Kan J.A."/>
            <person name="Viaud M."/>
            <person name="Benito E.P."/>
            <person name="Couloux A."/>
            <person name="Coutinho P.M."/>
            <person name="de Vries R.P."/>
            <person name="Dyer P.S."/>
            <person name="Fillinger S."/>
            <person name="Fournier E."/>
            <person name="Gout L."/>
            <person name="Hahn M."/>
            <person name="Kohn L."/>
            <person name="Lapalu N."/>
            <person name="Plummer K.M."/>
            <person name="Pradier J.M."/>
            <person name="Quevillon E."/>
            <person name="Sharon A."/>
            <person name="Simon A."/>
            <person name="ten Have A."/>
            <person name="Tudzynski B."/>
            <person name="Tudzynski P."/>
            <person name="Wincker P."/>
            <person name="Andrew M."/>
            <person name="Anthouard V."/>
            <person name="Beever R.E."/>
            <person name="Beffa R."/>
            <person name="Benoit I."/>
            <person name="Bouzid O."/>
            <person name="Brault B."/>
            <person name="Chen Z."/>
            <person name="Choquer M."/>
            <person name="Collemare J."/>
            <person name="Cotton P."/>
            <person name="Danchin E.G."/>
            <person name="Da Silva C."/>
            <person name="Gautier A."/>
            <person name="Giraud C."/>
            <person name="Giraud T."/>
            <person name="Gonzalez C."/>
            <person name="Grossetete S."/>
            <person name="Guldener U."/>
            <person name="Henrissat B."/>
            <person name="Howlett B.J."/>
            <person name="Kodira C."/>
            <person name="Kretschmer M."/>
            <person name="Lappartient A."/>
            <person name="Leroch M."/>
            <person name="Levis C."/>
            <person name="Mauceli E."/>
            <person name="Neuveglise C."/>
            <person name="Oeser B."/>
            <person name="Pearson M."/>
            <person name="Poulain J."/>
            <person name="Poussereau N."/>
            <person name="Quesneville H."/>
            <person name="Rascle C."/>
            <person name="Schumacher J."/>
            <person name="Segurens B."/>
            <person name="Sexton A."/>
            <person name="Silva E."/>
            <person name="Sirven C."/>
            <person name="Soanes D.M."/>
            <person name="Talbot N.J."/>
            <person name="Templeton M."/>
            <person name="Yandava C."/>
            <person name="Yarden O."/>
            <person name="Zeng Q."/>
            <person name="Rollins J.A."/>
            <person name="Lebrun M.H."/>
            <person name="Dickman M."/>
        </authorList>
    </citation>
    <scope>NUCLEOTIDE SEQUENCE [LARGE SCALE GENOMIC DNA]</scope>
    <source>
        <strain evidence="2">ATCC 18683 / 1980 / Ss-1</strain>
    </source>
</reference>
<keyword evidence="2" id="KW-1185">Reference proteome</keyword>
<dbReference type="GeneID" id="5488461"/>
<dbReference type="Proteomes" id="UP000001312">
    <property type="component" value="Unassembled WGS sequence"/>
</dbReference>
<dbReference type="KEGG" id="ssl:SS1G_06381"/>
<organism evidence="1 2">
    <name type="scientific">Sclerotinia sclerotiorum (strain ATCC 18683 / 1980 / Ss-1)</name>
    <name type="common">White mold</name>
    <name type="synonym">Whetzelinia sclerotiorum</name>
    <dbReference type="NCBI Taxonomy" id="665079"/>
    <lineage>
        <taxon>Eukaryota</taxon>
        <taxon>Fungi</taxon>
        <taxon>Dikarya</taxon>
        <taxon>Ascomycota</taxon>
        <taxon>Pezizomycotina</taxon>
        <taxon>Leotiomycetes</taxon>
        <taxon>Helotiales</taxon>
        <taxon>Sclerotiniaceae</taxon>
        <taxon>Sclerotinia</taxon>
    </lineage>
</organism>
<evidence type="ECO:0000313" key="2">
    <source>
        <dbReference type="Proteomes" id="UP000001312"/>
    </source>
</evidence>
<evidence type="ECO:0000313" key="1">
    <source>
        <dbReference type="EMBL" id="EDO03900.1"/>
    </source>
</evidence>
<protein>
    <submittedName>
        <fullName evidence="1">Uncharacterized protein</fullName>
    </submittedName>
</protein>
<accession>A7EM34</accession>
<dbReference type="InParanoid" id="A7EM34"/>
<gene>
    <name evidence="1" type="ORF">SS1G_06381</name>
</gene>
<dbReference type="EMBL" id="CH476628">
    <property type="protein sequence ID" value="EDO03900.1"/>
    <property type="molecule type" value="Genomic_DNA"/>
</dbReference>
<sequence length="61" mass="7154">MNRHEYRRTASTSPWSKSMKISLGSSWRFSSSILRHCGPMHPHEQLIFQEAGNPQTHKHHE</sequence>
<dbReference type="RefSeq" id="XP_001592142.1">
    <property type="nucleotide sequence ID" value="XM_001592092.1"/>
</dbReference>
<name>A7EM34_SCLS1</name>
<proteinExistence type="predicted"/>